<evidence type="ECO:0000313" key="2">
    <source>
        <dbReference type="Proteomes" id="UP000785679"/>
    </source>
</evidence>
<proteinExistence type="predicted"/>
<organism evidence="1 2">
    <name type="scientific">Halteria grandinella</name>
    <dbReference type="NCBI Taxonomy" id="5974"/>
    <lineage>
        <taxon>Eukaryota</taxon>
        <taxon>Sar</taxon>
        <taxon>Alveolata</taxon>
        <taxon>Ciliophora</taxon>
        <taxon>Intramacronucleata</taxon>
        <taxon>Spirotrichea</taxon>
        <taxon>Stichotrichia</taxon>
        <taxon>Sporadotrichida</taxon>
        <taxon>Halteriidae</taxon>
        <taxon>Halteria</taxon>
    </lineage>
</organism>
<reference evidence="1" key="1">
    <citation type="submission" date="2019-06" db="EMBL/GenBank/DDBJ databases">
        <authorList>
            <person name="Zheng W."/>
        </authorList>
    </citation>
    <scope>NUCLEOTIDE SEQUENCE</scope>
    <source>
        <strain evidence="1">QDHG01</strain>
    </source>
</reference>
<name>A0A8J8NWT1_HALGN</name>
<dbReference type="AlphaFoldDB" id="A0A8J8NWT1"/>
<comment type="caution">
    <text evidence="1">The sequence shown here is derived from an EMBL/GenBank/DDBJ whole genome shotgun (WGS) entry which is preliminary data.</text>
</comment>
<evidence type="ECO:0000313" key="1">
    <source>
        <dbReference type="EMBL" id="TNV81795.1"/>
    </source>
</evidence>
<protein>
    <submittedName>
        <fullName evidence="1">Uncharacterized protein</fullName>
    </submittedName>
</protein>
<accession>A0A8J8NWT1</accession>
<dbReference type="EMBL" id="RRYP01005727">
    <property type="protein sequence ID" value="TNV81795.1"/>
    <property type="molecule type" value="Genomic_DNA"/>
</dbReference>
<gene>
    <name evidence="1" type="ORF">FGO68_gene4612</name>
</gene>
<dbReference type="Proteomes" id="UP000785679">
    <property type="component" value="Unassembled WGS sequence"/>
</dbReference>
<keyword evidence="2" id="KW-1185">Reference proteome</keyword>
<sequence>MQFEETQVDQQPSTPQTILFCLVPIFKRFSLMFKFGALLQSSCLSSLINSDLFIQIIKTEETQAYGHSYGQQLAFTKQHRYYLLKTFQNAQHLCSFLYTFTICQEYHYFNYHS</sequence>